<reference evidence="1 2" key="1">
    <citation type="submission" date="2019-08" db="EMBL/GenBank/DDBJ databases">
        <title>Bacillus genomes from the desert of Cuatro Cienegas, Coahuila.</title>
        <authorList>
            <person name="Olmedo-Alvarez G."/>
        </authorList>
    </citation>
    <scope>NUCLEOTIDE SEQUENCE [LARGE SCALE GENOMIC DNA]</scope>
    <source>
        <strain evidence="1 2">CH37_1T</strain>
    </source>
</reference>
<dbReference type="EMBL" id="VTES01000011">
    <property type="protein sequence ID" value="TYS57939.1"/>
    <property type="molecule type" value="Genomic_DNA"/>
</dbReference>
<name>A0A5D4S4P3_9BACI</name>
<dbReference type="AlphaFoldDB" id="A0A5D4S4P3"/>
<sequence length="281" mass="33159">MINVKPTKQHIQTIKKHKKFLEKWDMWDFAYFDGKEYYFLTVYNTLVGKITGYLLLDAAGHEPEAEKVEEAAYYLISYNTMVHNTITGIVPRMHMNMEPYQQMVKLLDQHKGELVREEPELEAAIEEILVLTKVIIEESSQIRDIVYTVGGYQREITRERGFFDLAFLRKMEDEFERYSIIMYTFGLRERTMAPAYKRIYELVSSGKVKAPRLKGLLKAAMETNEKELEKSMSTFERDPDGNPLEIDKENIKESLRLNRKVQGKKDFKEKIVPIIRNYFNK</sequence>
<protein>
    <submittedName>
        <fullName evidence="1">Uncharacterized protein</fullName>
    </submittedName>
</protein>
<dbReference type="RefSeq" id="WP_148951062.1">
    <property type="nucleotide sequence ID" value="NZ_VTES01000011.1"/>
</dbReference>
<evidence type="ECO:0000313" key="1">
    <source>
        <dbReference type="EMBL" id="TYS57939.1"/>
    </source>
</evidence>
<evidence type="ECO:0000313" key="2">
    <source>
        <dbReference type="Proteomes" id="UP000323732"/>
    </source>
</evidence>
<comment type="caution">
    <text evidence="1">The sequence shown here is derived from an EMBL/GenBank/DDBJ whole genome shotgun (WGS) entry which is preliminary data.</text>
</comment>
<organism evidence="1 2">
    <name type="scientific">Bacillus infantis</name>
    <dbReference type="NCBI Taxonomy" id="324767"/>
    <lineage>
        <taxon>Bacteria</taxon>
        <taxon>Bacillati</taxon>
        <taxon>Bacillota</taxon>
        <taxon>Bacilli</taxon>
        <taxon>Bacillales</taxon>
        <taxon>Bacillaceae</taxon>
        <taxon>Bacillus</taxon>
    </lineage>
</organism>
<gene>
    <name evidence="1" type="ORF">FZD47_24190</name>
</gene>
<proteinExistence type="predicted"/>
<accession>A0A5D4S4P3</accession>
<dbReference type="Proteomes" id="UP000323732">
    <property type="component" value="Unassembled WGS sequence"/>
</dbReference>